<dbReference type="AlphaFoldDB" id="A0A3M7SDR8"/>
<evidence type="ECO:0000313" key="2">
    <source>
        <dbReference type="Proteomes" id="UP000276133"/>
    </source>
</evidence>
<dbReference type="EMBL" id="REGN01001578">
    <property type="protein sequence ID" value="RNA33805.1"/>
    <property type="molecule type" value="Genomic_DNA"/>
</dbReference>
<keyword evidence="2" id="KW-1185">Reference proteome</keyword>
<gene>
    <name evidence="1" type="ORF">BpHYR1_047003</name>
</gene>
<name>A0A3M7SDR8_BRAPC</name>
<accession>A0A3M7SDR8</accession>
<evidence type="ECO:0000313" key="1">
    <source>
        <dbReference type="EMBL" id="RNA33805.1"/>
    </source>
</evidence>
<comment type="caution">
    <text evidence="1">The sequence shown here is derived from an EMBL/GenBank/DDBJ whole genome shotgun (WGS) entry which is preliminary data.</text>
</comment>
<protein>
    <submittedName>
        <fullName evidence="1">Uncharacterized protein</fullName>
    </submittedName>
</protein>
<proteinExistence type="predicted"/>
<reference evidence="1 2" key="1">
    <citation type="journal article" date="2018" name="Sci. Rep.">
        <title>Genomic signatures of local adaptation to the degree of environmental predictability in rotifers.</title>
        <authorList>
            <person name="Franch-Gras L."/>
            <person name="Hahn C."/>
            <person name="Garcia-Roger E.M."/>
            <person name="Carmona M.J."/>
            <person name="Serra M."/>
            <person name="Gomez A."/>
        </authorList>
    </citation>
    <scope>NUCLEOTIDE SEQUENCE [LARGE SCALE GENOMIC DNA]</scope>
    <source>
        <strain evidence="1">HYR1</strain>
    </source>
</reference>
<sequence length="59" mass="6994">MNSIFRPEWAKLRGLGYLILLKNYEKINLFFNLEFLIPIAVIDIAVKNGRKEKESERKL</sequence>
<organism evidence="1 2">
    <name type="scientific">Brachionus plicatilis</name>
    <name type="common">Marine rotifer</name>
    <name type="synonym">Brachionus muelleri</name>
    <dbReference type="NCBI Taxonomy" id="10195"/>
    <lineage>
        <taxon>Eukaryota</taxon>
        <taxon>Metazoa</taxon>
        <taxon>Spiralia</taxon>
        <taxon>Gnathifera</taxon>
        <taxon>Rotifera</taxon>
        <taxon>Eurotatoria</taxon>
        <taxon>Monogononta</taxon>
        <taxon>Pseudotrocha</taxon>
        <taxon>Ploima</taxon>
        <taxon>Brachionidae</taxon>
        <taxon>Brachionus</taxon>
    </lineage>
</organism>
<dbReference type="Proteomes" id="UP000276133">
    <property type="component" value="Unassembled WGS sequence"/>
</dbReference>